<evidence type="ECO:0000259" key="5">
    <source>
        <dbReference type="PROSITE" id="PS50043"/>
    </source>
</evidence>
<dbReference type="EMBL" id="SODO01000002">
    <property type="protein sequence ID" value="TDW61425.1"/>
    <property type="molecule type" value="Genomic_DNA"/>
</dbReference>
<dbReference type="GO" id="GO:0000160">
    <property type="term" value="P:phosphorelay signal transduction system"/>
    <property type="evidence" value="ECO:0007669"/>
    <property type="project" value="InterPro"/>
</dbReference>
<dbReference type="EMBL" id="NQJF01000003">
    <property type="protein sequence ID" value="OYD25383.1"/>
    <property type="molecule type" value="Genomic_DNA"/>
</dbReference>
<evidence type="ECO:0000256" key="4">
    <source>
        <dbReference type="PROSITE-ProRule" id="PRU00169"/>
    </source>
</evidence>
<dbReference type="Gene3D" id="1.10.10.10">
    <property type="entry name" value="Winged helix-like DNA-binding domain superfamily/Winged helix DNA-binding domain"/>
    <property type="match status" value="1"/>
</dbReference>
<dbReference type="OrthoDB" id="7055878at2"/>
<keyword evidence="4" id="KW-0597">Phosphoprotein</keyword>
<reference evidence="7 9" key="1">
    <citation type="submission" date="2017-08" db="EMBL/GenBank/DDBJ databases">
        <title>Draft Genome Sequence of the Marine Bacterium Oceanimonas baumannii ATCC 700832.</title>
        <authorList>
            <person name="Mcclelland W.D."/>
            <person name="Brennan M.A."/>
            <person name="Trachtenberg A.M."/>
            <person name="Maclea K.S."/>
        </authorList>
    </citation>
    <scope>NUCLEOTIDE SEQUENCE [LARGE SCALE GENOMIC DNA]</scope>
    <source>
        <strain evidence="7 9">ATCC 700832</strain>
    </source>
</reference>
<gene>
    <name evidence="7" type="ORF">B6S09_03965</name>
    <name evidence="8" type="ORF">LY04_00965</name>
</gene>
<dbReference type="Proteomes" id="UP000243640">
    <property type="component" value="Unassembled WGS sequence"/>
</dbReference>
<dbReference type="PANTHER" id="PTHR43214:SF41">
    <property type="entry name" value="NITRATE_NITRITE RESPONSE REGULATOR PROTEIN NARP"/>
    <property type="match status" value="1"/>
</dbReference>
<comment type="caution">
    <text evidence="7">The sequence shown here is derived from an EMBL/GenBank/DDBJ whole genome shotgun (WGS) entry which is preliminary data.</text>
</comment>
<evidence type="ECO:0000256" key="2">
    <source>
        <dbReference type="ARBA" id="ARBA00023125"/>
    </source>
</evidence>
<feature type="domain" description="Response regulatory" evidence="6">
    <location>
        <begin position="8"/>
        <end position="127"/>
    </location>
</feature>
<dbReference type="SMART" id="SM00421">
    <property type="entry name" value="HTH_LUXR"/>
    <property type="match status" value="1"/>
</dbReference>
<dbReference type="CDD" id="cd00156">
    <property type="entry name" value="REC"/>
    <property type="match status" value="1"/>
</dbReference>
<accession>A0A235CLD8</accession>
<keyword evidence="3" id="KW-0804">Transcription</keyword>
<dbReference type="InterPro" id="IPR011006">
    <property type="entry name" value="CheY-like_superfamily"/>
</dbReference>
<dbReference type="SMART" id="SM00448">
    <property type="entry name" value="REC"/>
    <property type="match status" value="1"/>
</dbReference>
<organism evidence="7 9">
    <name type="scientific">Oceanimonas baumannii</name>
    <dbReference type="NCBI Taxonomy" id="129578"/>
    <lineage>
        <taxon>Bacteria</taxon>
        <taxon>Pseudomonadati</taxon>
        <taxon>Pseudomonadota</taxon>
        <taxon>Gammaproteobacteria</taxon>
        <taxon>Aeromonadales</taxon>
        <taxon>Aeromonadaceae</taxon>
        <taxon>Oceanimonas</taxon>
    </lineage>
</organism>
<keyword evidence="2" id="KW-0238">DNA-binding</keyword>
<evidence type="ECO:0000313" key="7">
    <source>
        <dbReference type="EMBL" id="OYD25383.1"/>
    </source>
</evidence>
<evidence type="ECO:0000313" key="8">
    <source>
        <dbReference type="EMBL" id="TDW61425.1"/>
    </source>
</evidence>
<reference evidence="8 10" key="2">
    <citation type="submission" date="2019-03" db="EMBL/GenBank/DDBJ databases">
        <title>Genomic Encyclopedia of Archaeal and Bacterial Type Strains, Phase II (KMG-II): from individual species to whole genera.</title>
        <authorList>
            <person name="Goeker M."/>
        </authorList>
    </citation>
    <scope>NUCLEOTIDE SEQUENCE [LARGE SCALE GENOMIC DNA]</scope>
    <source>
        <strain evidence="8 10">DSM 15594</strain>
    </source>
</reference>
<dbReference type="Pfam" id="PF00072">
    <property type="entry name" value="Response_reg"/>
    <property type="match status" value="1"/>
</dbReference>
<name>A0A235CLD8_9GAMM</name>
<dbReference type="Gene3D" id="3.40.50.2300">
    <property type="match status" value="1"/>
</dbReference>
<dbReference type="CDD" id="cd06170">
    <property type="entry name" value="LuxR_C_like"/>
    <property type="match status" value="1"/>
</dbReference>
<keyword evidence="1" id="KW-0805">Transcription regulation</keyword>
<feature type="modified residue" description="4-aspartylphosphate" evidence="4">
    <location>
        <position position="58"/>
    </location>
</feature>
<protein>
    <submittedName>
        <fullName evidence="8">LuxR family two component transcriptional regulator</fullName>
    </submittedName>
</protein>
<dbReference type="AlphaFoldDB" id="A0A235CLD8"/>
<proteinExistence type="predicted"/>
<dbReference type="InterPro" id="IPR039420">
    <property type="entry name" value="WalR-like"/>
</dbReference>
<dbReference type="SUPFAM" id="SSF46894">
    <property type="entry name" value="C-terminal effector domain of the bipartite response regulators"/>
    <property type="match status" value="1"/>
</dbReference>
<dbReference type="InterPro" id="IPR001789">
    <property type="entry name" value="Sig_transdc_resp-reg_receiver"/>
</dbReference>
<keyword evidence="10" id="KW-1185">Reference proteome</keyword>
<dbReference type="GO" id="GO:0006355">
    <property type="term" value="P:regulation of DNA-templated transcription"/>
    <property type="evidence" value="ECO:0007669"/>
    <property type="project" value="InterPro"/>
</dbReference>
<dbReference type="PROSITE" id="PS50043">
    <property type="entry name" value="HTH_LUXR_2"/>
    <property type="match status" value="1"/>
</dbReference>
<feature type="domain" description="HTH luxR-type" evidence="5">
    <location>
        <begin position="187"/>
        <end position="251"/>
    </location>
</feature>
<dbReference type="SUPFAM" id="SSF52172">
    <property type="entry name" value="CheY-like"/>
    <property type="match status" value="1"/>
</dbReference>
<evidence type="ECO:0000313" key="10">
    <source>
        <dbReference type="Proteomes" id="UP000295058"/>
    </source>
</evidence>
<evidence type="ECO:0000256" key="1">
    <source>
        <dbReference type="ARBA" id="ARBA00023015"/>
    </source>
</evidence>
<dbReference type="InterPro" id="IPR000792">
    <property type="entry name" value="Tscrpt_reg_LuxR_C"/>
</dbReference>
<dbReference type="InterPro" id="IPR016032">
    <property type="entry name" value="Sig_transdc_resp-reg_C-effctor"/>
</dbReference>
<evidence type="ECO:0000313" key="9">
    <source>
        <dbReference type="Proteomes" id="UP000243640"/>
    </source>
</evidence>
<dbReference type="Pfam" id="PF00196">
    <property type="entry name" value="GerE"/>
    <property type="match status" value="1"/>
</dbReference>
<dbReference type="InterPro" id="IPR036388">
    <property type="entry name" value="WH-like_DNA-bd_sf"/>
</dbReference>
<dbReference type="RefSeq" id="WP_094277214.1">
    <property type="nucleotide sequence ID" value="NZ_JBLWZI010000002.1"/>
</dbReference>
<dbReference type="Proteomes" id="UP000295058">
    <property type="component" value="Unassembled WGS sequence"/>
</dbReference>
<dbReference type="PROSITE" id="PS50110">
    <property type="entry name" value="RESPONSE_REGULATORY"/>
    <property type="match status" value="1"/>
</dbReference>
<dbReference type="PANTHER" id="PTHR43214">
    <property type="entry name" value="TWO-COMPONENT RESPONSE REGULATOR"/>
    <property type="match status" value="1"/>
</dbReference>
<dbReference type="GO" id="GO:0003677">
    <property type="term" value="F:DNA binding"/>
    <property type="evidence" value="ECO:0007669"/>
    <property type="project" value="UniProtKB-KW"/>
</dbReference>
<evidence type="ECO:0000256" key="3">
    <source>
        <dbReference type="ARBA" id="ARBA00023163"/>
    </source>
</evidence>
<evidence type="ECO:0000259" key="6">
    <source>
        <dbReference type="PROSITE" id="PS50110"/>
    </source>
</evidence>
<dbReference type="PRINTS" id="PR00038">
    <property type="entry name" value="HTHLUXR"/>
</dbReference>
<sequence>MTLPDFNSLLVVDDEAMITEELCELFSDHGYHCHHCNDVDTAYRIFHENKDISIVLSDFHMPGKNGLSLLKDFLEAARHSARPLKTILFTGRSEKEDIINALRLGVSDYYSKPLDMDELLHGVASLKSELKKESHAMQIGSLEQKLQQLSEFMRDLHGDVSQLKSHQHGQVVTADAVTDSAPAESQNCQVLAELSPRQQAVARLIGKGMTNYQIAVELGLSENTVKLYVSQILRQTKMHNRTQLALALSSL</sequence>